<keyword evidence="4" id="KW-1185">Reference proteome</keyword>
<organism evidence="3 4">
    <name type="scientific">Rhizobium jaguaris</name>
    <dbReference type="NCBI Taxonomy" id="1312183"/>
    <lineage>
        <taxon>Bacteria</taxon>
        <taxon>Pseudomonadati</taxon>
        <taxon>Pseudomonadota</taxon>
        <taxon>Alphaproteobacteria</taxon>
        <taxon>Hyphomicrobiales</taxon>
        <taxon>Rhizobiaceae</taxon>
        <taxon>Rhizobium/Agrobacterium group</taxon>
        <taxon>Rhizobium</taxon>
    </lineage>
</organism>
<dbReference type="Proteomes" id="UP000282195">
    <property type="component" value="Chromosome"/>
</dbReference>
<dbReference type="PANTHER" id="PTHR36919">
    <property type="entry name" value="BLR1215 PROTEIN"/>
    <property type="match status" value="1"/>
</dbReference>
<name>A0A387FVH1_9HYPH</name>
<feature type="chain" id="PRO_5017484129" evidence="1">
    <location>
        <begin position="21"/>
        <end position="112"/>
    </location>
</feature>
<reference evidence="3 4" key="1">
    <citation type="submission" date="2018-10" db="EMBL/GenBank/DDBJ databases">
        <title>Rhizobium etli, R. leguminosarum and a new Rhizobium genospecies from Phaseolus dumosus.</title>
        <authorList>
            <person name="Ramirez-Puebla S.T."/>
            <person name="Rogel-Hernandez M.A."/>
            <person name="Guerrero G."/>
            <person name="Ormeno-Orrillo E."/>
            <person name="Martinez-Romero J.C."/>
            <person name="Negrete-Yankelevich S."/>
            <person name="Martinez-Romero E."/>
        </authorList>
    </citation>
    <scope>NUCLEOTIDE SEQUENCE [LARGE SCALE GENOMIC DNA]</scope>
    <source>
        <strain evidence="3 4">CCGE525</strain>
    </source>
</reference>
<dbReference type="Gene3D" id="2.40.128.520">
    <property type="match status" value="1"/>
</dbReference>
<feature type="signal peptide" evidence="1">
    <location>
        <begin position="1"/>
        <end position="20"/>
    </location>
</feature>
<dbReference type="Pfam" id="PF09917">
    <property type="entry name" value="DUF2147"/>
    <property type="match status" value="1"/>
</dbReference>
<sequence>MKHASILAAILVLMAGAAEAADPLIGNWKTEDGATASIAHCGAGYCITMKTGKYVGRKIGNFSGKDGSYAGQITDPKTNKTYNGTLKISGISVKMQGCVMKVFCQSQTWTRL</sequence>
<evidence type="ECO:0000259" key="2">
    <source>
        <dbReference type="Pfam" id="PF09917"/>
    </source>
</evidence>
<dbReference type="KEGG" id="rjg:CCGE525_09020"/>
<protein>
    <submittedName>
        <fullName evidence="3">DUF2147 domain-containing protein</fullName>
    </submittedName>
</protein>
<accession>A0A387FVH1</accession>
<dbReference type="AlphaFoldDB" id="A0A387FVH1"/>
<keyword evidence="1" id="KW-0732">Signal</keyword>
<feature type="domain" description="DUF2147" evidence="2">
    <location>
        <begin position="60"/>
        <end position="111"/>
    </location>
</feature>
<proteinExistence type="predicted"/>
<evidence type="ECO:0000313" key="4">
    <source>
        <dbReference type="Proteomes" id="UP000282195"/>
    </source>
</evidence>
<dbReference type="EMBL" id="CP032694">
    <property type="protein sequence ID" value="AYG58926.1"/>
    <property type="molecule type" value="Genomic_DNA"/>
</dbReference>
<dbReference type="InterPro" id="IPR019223">
    <property type="entry name" value="DUF2147"/>
</dbReference>
<dbReference type="OrthoDB" id="9811671at2"/>
<gene>
    <name evidence="3" type="ORF">CCGE525_09020</name>
</gene>
<evidence type="ECO:0000313" key="3">
    <source>
        <dbReference type="EMBL" id="AYG58926.1"/>
    </source>
</evidence>
<dbReference type="PANTHER" id="PTHR36919:SF2">
    <property type="entry name" value="BLL6627 PROTEIN"/>
    <property type="match status" value="1"/>
</dbReference>
<evidence type="ECO:0000256" key="1">
    <source>
        <dbReference type="SAM" id="SignalP"/>
    </source>
</evidence>
<dbReference type="RefSeq" id="WP_120703963.1">
    <property type="nucleotide sequence ID" value="NZ_CP032694.1"/>
</dbReference>